<evidence type="ECO:0000313" key="3">
    <source>
        <dbReference type="Proteomes" id="UP000290567"/>
    </source>
</evidence>
<dbReference type="EMBL" id="BJCC01000001">
    <property type="protein sequence ID" value="GCF92194.1"/>
    <property type="molecule type" value="Genomic_DNA"/>
</dbReference>
<organism evidence="2 3">
    <name type="scientific">Enterococcus florum</name>
    <dbReference type="NCBI Taxonomy" id="2480627"/>
    <lineage>
        <taxon>Bacteria</taxon>
        <taxon>Bacillati</taxon>
        <taxon>Bacillota</taxon>
        <taxon>Bacilli</taxon>
        <taxon>Lactobacillales</taxon>
        <taxon>Enterococcaceae</taxon>
        <taxon>Enterococcus</taxon>
    </lineage>
</organism>
<dbReference type="Pfam" id="PF07997">
    <property type="entry name" value="DUF1694"/>
    <property type="match status" value="1"/>
</dbReference>
<dbReference type="InterPro" id="IPR012543">
    <property type="entry name" value="DUF1694"/>
</dbReference>
<dbReference type="AlphaFoldDB" id="A0A4P5P7L4"/>
<evidence type="ECO:0000256" key="1">
    <source>
        <dbReference type="SAM" id="MobiDB-lite"/>
    </source>
</evidence>
<dbReference type="SUPFAM" id="SSF160515">
    <property type="entry name" value="YueI-like"/>
    <property type="match status" value="1"/>
</dbReference>
<accession>A0A4P5P7L4</accession>
<dbReference type="Proteomes" id="UP000290567">
    <property type="component" value="Unassembled WGS sequence"/>
</dbReference>
<reference evidence="3" key="1">
    <citation type="submission" date="2019-02" db="EMBL/GenBank/DDBJ databases">
        <title>Draft genome sequence of Enterococcus sp. Gos25-1.</title>
        <authorList>
            <person name="Tanaka N."/>
            <person name="Shiwa Y."/>
            <person name="Fujita N."/>
        </authorList>
    </citation>
    <scope>NUCLEOTIDE SEQUENCE [LARGE SCALE GENOMIC DNA]</scope>
    <source>
        <strain evidence="3">Gos25-1</strain>
    </source>
</reference>
<feature type="compositionally biased region" description="Basic and acidic residues" evidence="1">
    <location>
        <begin position="1"/>
        <end position="12"/>
    </location>
</feature>
<name>A0A4P5P7L4_9ENTE</name>
<dbReference type="OrthoDB" id="95278at2"/>
<evidence type="ECO:0000313" key="2">
    <source>
        <dbReference type="EMBL" id="GCF92194.1"/>
    </source>
</evidence>
<dbReference type="Gene3D" id="3.30.1330.30">
    <property type="match status" value="1"/>
</dbReference>
<protein>
    <recommendedName>
        <fullName evidence="4">DUF1694 domain-containing protein</fullName>
    </recommendedName>
</protein>
<sequence>MAKDELQKHLDSGRYGTPKIKPDEQKEYLGTFRERCFLSMNIKEMRNKNNDAGLIKEIQKEPNAHLLINGAISLALQQRFMTIANKENIDFTIVSDVVADQDEKIGLLLVSDHAVDEPVIDVEQKYPDLGEEKATEPEKKTSIWHRLFQ</sequence>
<dbReference type="InterPro" id="IPR029064">
    <property type="entry name" value="Ribosomal_eL30-like_sf"/>
</dbReference>
<dbReference type="RefSeq" id="WP_146620713.1">
    <property type="nucleotide sequence ID" value="NZ_BJCC01000001.1"/>
</dbReference>
<gene>
    <name evidence="2" type="ORF">NRIC_00850</name>
</gene>
<dbReference type="PIRSF" id="PIRSF034303">
    <property type="entry name" value="DUF1694"/>
    <property type="match status" value="1"/>
</dbReference>
<comment type="caution">
    <text evidence="2">The sequence shown here is derived from an EMBL/GenBank/DDBJ whole genome shotgun (WGS) entry which is preliminary data.</text>
</comment>
<keyword evidence="3" id="KW-1185">Reference proteome</keyword>
<proteinExistence type="predicted"/>
<feature type="region of interest" description="Disordered" evidence="1">
    <location>
        <begin position="1"/>
        <end position="20"/>
    </location>
</feature>
<evidence type="ECO:0008006" key="4">
    <source>
        <dbReference type="Google" id="ProtNLM"/>
    </source>
</evidence>